<gene>
    <name evidence="1" type="ORF">HNR31_001722</name>
</gene>
<dbReference type="RefSeq" id="WP_181555804.1">
    <property type="nucleotide sequence ID" value="NZ_CP064060.1"/>
</dbReference>
<sequence>MKTNQVVRNEPLLYIVQPKLEPTVSYMQKSFKEEKKSSEKVEKDDRIHETDLKDVEQFFQENVKTKLFQDMDLEEKLQFLTTLPNQLSSIKCQLATKKRNYKGFICEYKNEHVIFQTEKHDKVNIPVEQIVSISLIGLGKEK</sequence>
<organism evidence="1 2">
    <name type="scientific">Thermaerobacillus caldiproteolyticus</name>
    <dbReference type="NCBI Taxonomy" id="247480"/>
    <lineage>
        <taxon>Bacteria</taxon>
        <taxon>Bacillati</taxon>
        <taxon>Bacillota</taxon>
        <taxon>Bacilli</taxon>
        <taxon>Bacillales</taxon>
        <taxon>Anoxybacillaceae</taxon>
        <taxon>Thermaerobacillus</taxon>
    </lineage>
</organism>
<name>A0A7V9Z6M3_9BACL</name>
<evidence type="ECO:0000313" key="1">
    <source>
        <dbReference type="EMBL" id="MBA2874951.1"/>
    </source>
</evidence>
<reference evidence="1 2" key="1">
    <citation type="submission" date="2020-07" db="EMBL/GenBank/DDBJ databases">
        <title>Genomic Encyclopedia of Type Strains, Phase IV (KMG-IV): sequencing the most valuable type-strain genomes for metagenomic binning, comparative biology and taxonomic classification.</title>
        <authorList>
            <person name="Goeker M."/>
        </authorList>
    </citation>
    <scope>NUCLEOTIDE SEQUENCE [LARGE SCALE GENOMIC DNA]</scope>
    <source>
        <strain evidence="1 2">DSM 15730</strain>
    </source>
</reference>
<dbReference type="AlphaFoldDB" id="A0A7V9Z6M3"/>
<dbReference type="InterPro" id="IPR025439">
    <property type="entry name" value="Spore_coat_CotO"/>
</dbReference>
<protein>
    <recommendedName>
        <fullName evidence="3">Spore coat protein CotO</fullName>
    </recommendedName>
</protein>
<comment type="caution">
    <text evidence="1">The sequence shown here is derived from an EMBL/GenBank/DDBJ whole genome shotgun (WGS) entry which is preliminary data.</text>
</comment>
<keyword evidence="2" id="KW-1185">Reference proteome</keyword>
<proteinExistence type="predicted"/>
<evidence type="ECO:0008006" key="3">
    <source>
        <dbReference type="Google" id="ProtNLM"/>
    </source>
</evidence>
<evidence type="ECO:0000313" key="2">
    <source>
        <dbReference type="Proteomes" id="UP000523087"/>
    </source>
</evidence>
<dbReference type="Pfam" id="PF14153">
    <property type="entry name" value="Spore_coat_CotO"/>
    <property type="match status" value="1"/>
</dbReference>
<dbReference type="Proteomes" id="UP000523087">
    <property type="component" value="Unassembled WGS sequence"/>
</dbReference>
<accession>A0A7V9Z6M3</accession>
<dbReference type="EMBL" id="JACDUT010000004">
    <property type="protein sequence ID" value="MBA2874951.1"/>
    <property type="molecule type" value="Genomic_DNA"/>
</dbReference>